<keyword evidence="8" id="KW-1185">Reference proteome</keyword>
<feature type="region of interest" description="Disordered" evidence="6">
    <location>
        <begin position="140"/>
        <end position="290"/>
    </location>
</feature>
<dbReference type="InterPro" id="IPR003607">
    <property type="entry name" value="HD/PDEase_dom"/>
</dbReference>
<dbReference type="Gene3D" id="1.10.3210.10">
    <property type="entry name" value="Hypothetical protein af1432"/>
    <property type="match status" value="2"/>
</dbReference>
<comment type="function">
    <text evidence="1">ppGpp hydrolyzing enzyme involved in starvation response.</text>
</comment>
<feature type="compositionally biased region" description="Basic and acidic residues" evidence="6">
    <location>
        <begin position="140"/>
        <end position="152"/>
    </location>
</feature>
<feature type="compositionally biased region" description="Low complexity" evidence="6">
    <location>
        <begin position="204"/>
        <end position="215"/>
    </location>
</feature>
<organism evidence="7 8">
    <name type="scientific">Calidris pygmaea</name>
    <name type="common">Spoon-billed sandpiper</name>
    <dbReference type="NCBI Taxonomy" id="425635"/>
    <lineage>
        <taxon>Eukaryota</taxon>
        <taxon>Metazoa</taxon>
        <taxon>Chordata</taxon>
        <taxon>Craniata</taxon>
        <taxon>Vertebrata</taxon>
        <taxon>Euteleostomi</taxon>
        <taxon>Archelosauria</taxon>
        <taxon>Archosauria</taxon>
        <taxon>Dinosauria</taxon>
        <taxon>Saurischia</taxon>
        <taxon>Theropoda</taxon>
        <taxon>Coelurosauria</taxon>
        <taxon>Aves</taxon>
        <taxon>Neognathae</taxon>
        <taxon>Neoaves</taxon>
        <taxon>Charadriiformes</taxon>
        <taxon>Scolopacidae</taxon>
        <taxon>Calidris</taxon>
    </lineage>
</organism>
<evidence type="ECO:0000256" key="6">
    <source>
        <dbReference type="SAM" id="MobiDB-lite"/>
    </source>
</evidence>
<evidence type="ECO:0000256" key="1">
    <source>
        <dbReference type="ARBA" id="ARBA00037781"/>
    </source>
</evidence>
<dbReference type="CDD" id="cd00077">
    <property type="entry name" value="HDc"/>
    <property type="match status" value="1"/>
</dbReference>
<sequence length="626" mass="62635">MGGGGRNGYGPSPGDRDRAPQVPAAGAARGVAAGAPGPGFRSQHRRGAAGAAGPGLPPAAPPPAAGRESAERRTGTGSGCSLRGARPRRHAAVPAAAGPGRAGARSAINGWTGPASAALLPPAAMGSEAAALLEAAAFAAEKHKGQRRKDPEGTPFINHPIGAEPLRHPHPRPPLGEPRHPRAGTGAPCAPGDPSSDPQRRRIPGAPSSPGALPAPGGPRAPPPASERCPPPGAPILPRSPPLRPLERARSPLLCPVPAARPGWEPPGHCPLPGGSPPARSPLPPPPQPRVGLRAPPLLLPFPGTVPTGAGAPAVPPPHSPFCAAGVARILAQEAGVTDTVVLQAALLHDTVEDTDTTFAELEARFGAAVRRVVEEVTDDKALPKAERKRLQVERAGGCSPRAKLVKLADKLHNLRDLNRCTPTGTARTGGRHPTSPPRHGGAARGRALLPPPRRGTDEPSVPAGPLRGGTEGGNRRVGRGRPRRRSGAAVPAGARGAASRRGGAGHRRGRSARRRPGPGPGLPEGGRAGSGRCGGASRRWPAPPAARRDAARPRRVDAGARAGVLPVGGAGGGRSARDEPPAGGGAAAALRGAWPGPEPGPGTGSVTGGGGIGGGRAVANKRAQS</sequence>
<dbReference type="SUPFAM" id="SSF109604">
    <property type="entry name" value="HD-domain/PDEase-like"/>
    <property type="match status" value="1"/>
</dbReference>
<feature type="compositionally biased region" description="Basic and acidic residues" evidence="6">
    <location>
        <begin position="547"/>
        <end position="559"/>
    </location>
</feature>
<dbReference type="GO" id="GO:0008893">
    <property type="term" value="F:guanosine-3',5'-bis(diphosphate) 3'-diphosphatase activity"/>
    <property type="evidence" value="ECO:0007669"/>
    <property type="project" value="TreeGrafter"/>
</dbReference>
<feature type="compositionally biased region" description="Pro residues" evidence="6">
    <location>
        <begin position="216"/>
        <end position="244"/>
    </location>
</feature>
<feature type="compositionally biased region" description="Basic residues" evidence="6">
    <location>
        <begin position="477"/>
        <end position="487"/>
    </location>
</feature>
<reference evidence="7" key="1">
    <citation type="submission" date="2025-08" db="UniProtKB">
        <authorList>
            <consortium name="Ensembl"/>
        </authorList>
    </citation>
    <scope>IDENTIFICATION</scope>
</reference>
<feature type="compositionally biased region" description="Low complexity" evidence="6">
    <location>
        <begin position="438"/>
        <end position="449"/>
    </location>
</feature>
<protein>
    <recommendedName>
        <fullName evidence="3">Guanosine-3',5'-bis(diphosphate) 3'-pyrophosphohydrolase MESH1</fullName>
    </recommendedName>
    <alternativeName>
        <fullName evidence="4">Metazoan SpoT homolog 1</fullName>
    </alternativeName>
    <alternativeName>
        <fullName evidence="5">Penta-phosphate guanosine-3'-pyrophosphohydrolase</fullName>
    </alternativeName>
</protein>
<dbReference type="Ensembl" id="ENSCPGT00000012385.1">
    <property type="protein sequence ID" value="ENSCPGP00000011298.1"/>
    <property type="gene ID" value="ENSCPGG00000008051.1"/>
</dbReference>
<dbReference type="InterPro" id="IPR052194">
    <property type="entry name" value="MESH1"/>
</dbReference>
<feature type="compositionally biased region" description="Pro residues" evidence="6">
    <location>
        <begin position="55"/>
        <end position="64"/>
    </location>
</feature>
<comment type="similarity">
    <text evidence="2">Belongs to the MESH1 family.</text>
</comment>
<name>A0A8C3JR87_9CHAR</name>
<evidence type="ECO:0000313" key="7">
    <source>
        <dbReference type="Ensembl" id="ENSCPGP00000011298.1"/>
    </source>
</evidence>
<dbReference type="Pfam" id="PF13328">
    <property type="entry name" value="HD_4"/>
    <property type="match status" value="1"/>
</dbReference>
<feature type="compositionally biased region" description="Low complexity" evidence="6">
    <location>
        <begin position="20"/>
        <end position="39"/>
    </location>
</feature>
<evidence type="ECO:0000256" key="3">
    <source>
        <dbReference type="ARBA" id="ARBA00040793"/>
    </source>
</evidence>
<feature type="compositionally biased region" description="Low complexity" evidence="6">
    <location>
        <begin position="488"/>
        <end position="502"/>
    </location>
</feature>
<feature type="compositionally biased region" description="Low complexity" evidence="6">
    <location>
        <begin position="92"/>
        <end position="107"/>
    </location>
</feature>
<reference evidence="7" key="2">
    <citation type="submission" date="2025-09" db="UniProtKB">
        <authorList>
            <consortium name="Ensembl"/>
        </authorList>
    </citation>
    <scope>IDENTIFICATION</scope>
</reference>
<evidence type="ECO:0000313" key="8">
    <source>
        <dbReference type="Proteomes" id="UP000694419"/>
    </source>
</evidence>
<feature type="region of interest" description="Disordered" evidence="6">
    <location>
        <begin position="1"/>
        <end position="119"/>
    </location>
</feature>
<accession>A0A8C3JR87</accession>
<dbReference type="PANTHER" id="PTHR46246">
    <property type="entry name" value="GUANOSINE-3',5'-BIS(DIPHOSPHATE) 3'-PYROPHOSPHOHYDROLASE MESH1"/>
    <property type="match status" value="1"/>
</dbReference>
<evidence type="ECO:0000256" key="4">
    <source>
        <dbReference type="ARBA" id="ARBA00041464"/>
    </source>
</evidence>
<feature type="compositionally biased region" description="Pro residues" evidence="6">
    <location>
        <begin position="264"/>
        <end position="289"/>
    </location>
</feature>
<proteinExistence type="inferred from homology"/>
<evidence type="ECO:0000256" key="5">
    <source>
        <dbReference type="ARBA" id="ARBA00041770"/>
    </source>
</evidence>
<evidence type="ECO:0000256" key="2">
    <source>
        <dbReference type="ARBA" id="ARBA00038354"/>
    </source>
</evidence>
<feature type="region of interest" description="Disordered" evidence="6">
    <location>
        <begin position="418"/>
        <end position="626"/>
    </location>
</feature>
<feature type="compositionally biased region" description="Gly residues" evidence="6">
    <location>
        <begin position="523"/>
        <end position="535"/>
    </location>
</feature>
<feature type="compositionally biased region" description="Gly residues" evidence="6">
    <location>
        <begin position="602"/>
        <end position="617"/>
    </location>
</feature>
<feature type="compositionally biased region" description="Basic residues" evidence="6">
    <location>
        <begin position="504"/>
        <end position="517"/>
    </location>
</feature>
<dbReference type="PANTHER" id="PTHR46246:SF1">
    <property type="entry name" value="GUANOSINE-3',5'-BIS(DIPHOSPHATE) 3'-PYROPHOSPHOHYDROLASE MESH1"/>
    <property type="match status" value="1"/>
</dbReference>
<dbReference type="Proteomes" id="UP000694419">
    <property type="component" value="Unplaced"/>
</dbReference>
<dbReference type="AlphaFoldDB" id="A0A8C3JR87"/>